<evidence type="ECO:0000313" key="2">
    <source>
        <dbReference type="Proteomes" id="UP000663879"/>
    </source>
</evidence>
<accession>A0A813RK96</accession>
<dbReference type="Proteomes" id="UP000663879">
    <property type="component" value="Unassembled WGS sequence"/>
</dbReference>
<gene>
    <name evidence="1" type="ORF">OXX778_LOCUS5539</name>
</gene>
<name>A0A813RK96_9BILA</name>
<dbReference type="EMBL" id="CAJNOC010000610">
    <property type="protein sequence ID" value="CAF0782521.1"/>
    <property type="molecule type" value="Genomic_DNA"/>
</dbReference>
<comment type="caution">
    <text evidence="1">The sequence shown here is derived from an EMBL/GenBank/DDBJ whole genome shotgun (WGS) entry which is preliminary data.</text>
</comment>
<protein>
    <submittedName>
        <fullName evidence="1">Uncharacterized protein</fullName>
    </submittedName>
</protein>
<keyword evidence="2" id="KW-1185">Reference proteome</keyword>
<evidence type="ECO:0000313" key="1">
    <source>
        <dbReference type="EMBL" id="CAF0782521.1"/>
    </source>
</evidence>
<sequence length="77" mass="9342">MDHDKVKLLFREFAKQYKDKESFKKLMDYTKIVVTLYESNPDITYQLFTKKDQEIIKFENEENNDDKDVIELDGNEE</sequence>
<dbReference type="AlphaFoldDB" id="A0A813RK96"/>
<proteinExistence type="predicted"/>
<organism evidence="1 2">
    <name type="scientific">Brachionus calyciflorus</name>
    <dbReference type="NCBI Taxonomy" id="104777"/>
    <lineage>
        <taxon>Eukaryota</taxon>
        <taxon>Metazoa</taxon>
        <taxon>Spiralia</taxon>
        <taxon>Gnathifera</taxon>
        <taxon>Rotifera</taxon>
        <taxon>Eurotatoria</taxon>
        <taxon>Monogononta</taxon>
        <taxon>Pseudotrocha</taxon>
        <taxon>Ploima</taxon>
        <taxon>Brachionidae</taxon>
        <taxon>Brachionus</taxon>
    </lineage>
</organism>
<reference evidence="1" key="1">
    <citation type="submission" date="2021-02" db="EMBL/GenBank/DDBJ databases">
        <authorList>
            <person name="Nowell W R."/>
        </authorList>
    </citation>
    <scope>NUCLEOTIDE SEQUENCE</scope>
    <source>
        <strain evidence="1">Ploen Becks lab</strain>
    </source>
</reference>